<comment type="similarity">
    <text evidence="1">Belongs to the importin alpha family.</text>
</comment>
<dbReference type="PANTHER" id="PTHR23316">
    <property type="entry name" value="IMPORTIN ALPHA"/>
    <property type="match status" value="1"/>
</dbReference>
<dbReference type="EMBL" id="MLAK01001437">
    <property type="protein sequence ID" value="OHS93046.1"/>
    <property type="molecule type" value="Genomic_DNA"/>
</dbReference>
<evidence type="ECO:0000313" key="5">
    <source>
        <dbReference type="Proteomes" id="UP000179807"/>
    </source>
</evidence>
<dbReference type="InterPro" id="IPR011989">
    <property type="entry name" value="ARM-like"/>
</dbReference>
<keyword evidence="2" id="KW-0813">Transport</keyword>
<keyword evidence="5" id="KW-1185">Reference proteome</keyword>
<dbReference type="RefSeq" id="XP_068346183.1">
    <property type="nucleotide sequence ID" value="XM_068496395.1"/>
</dbReference>
<dbReference type="VEuPathDB" id="TrichDB:TRFO_12051"/>
<sequence>MDSIPVELNFKIISEAGQNFRQYMAFTLTRFPSFSSSDENLSFTNSDYDLCEYQNNFAVKRDQRSLLLRRISIPGIKRSTSKGCVKLVADEPTFSKEILIANLSSLNSQQILTMRMITCLENKYIQQIAADEQIVSAILGAFSNCANENISIEAQIFLVTMIIKIFPLSSESTKANITDETIFSVMNIFSNNFVSNENNSGNELQLYPSALKLCQVFSKNSVYARDALISFAVHSEIINFAMKCTNKDLRYECLYTVLNILSNSGKIESESLNEIVDQLFELLNSEDADQIAIVMSILCEITNREPTIIPMFYERGLYTQAMNVLESPQIASDALHLIGNICVSKTSYKEKLLESGLFEKLIVLLNNERFTSDVYWVLSNFLESVPHLILPKINPNFISMSINIADQTGFDIKREVAYFISTLIICLNNEIAIQLISEPIIELIAEMLNSGVEPAMIRCIDAFYKLFHAANEKNKSVELISLFEGSEVAKQLTEIMQSGLTNLIMVERANILLSQIENFSG</sequence>
<dbReference type="SUPFAM" id="SSF48371">
    <property type="entry name" value="ARM repeat"/>
    <property type="match status" value="1"/>
</dbReference>
<keyword evidence="3" id="KW-0653">Protein transport</keyword>
<evidence type="ECO:0000256" key="2">
    <source>
        <dbReference type="ARBA" id="ARBA00022448"/>
    </source>
</evidence>
<evidence type="ECO:0000256" key="3">
    <source>
        <dbReference type="ARBA" id="ARBA00022927"/>
    </source>
</evidence>
<dbReference type="Proteomes" id="UP000179807">
    <property type="component" value="Unassembled WGS sequence"/>
</dbReference>
<protein>
    <submittedName>
        <fullName evidence="4">Uncharacterized protein</fullName>
    </submittedName>
</protein>
<dbReference type="InterPro" id="IPR016024">
    <property type="entry name" value="ARM-type_fold"/>
</dbReference>
<dbReference type="GeneID" id="94831099"/>
<evidence type="ECO:0000313" key="4">
    <source>
        <dbReference type="EMBL" id="OHS93046.1"/>
    </source>
</evidence>
<dbReference type="Gene3D" id="1.25.10.10">
    <property type="entry name" value="Leucine-rich Repeat Variant"/>
    <property type="match status" value="1"/>
</dbReference>
<accession>A0A1J4J066</accession>
<dbReference type="AlphaFoldDB" id="A0A1J4J066"/>
<gene>
    <name evidence="4" type="ORF">TRFO_12051</name>
</gene>
<organism evidence="4 5">
    <name type="scientific">Tritrichomonas foetus</name>
    <dbReference type="NCBI Taxonomy" id="1144522"/>
    <lineage>
        <taxon>Eukaryota</taxon>
        <taxon>Metamonada</taxon>
        <taxon>Parabasalia</taxon>
        <taxon>Tritrichomonadida</taxon>
        <taxon>Tritrichomonadidae</taxon>
        <taxon>Tritrichomonas</taxon>
    </lineage>
</organism>
<reference evidence="4" key="1">
    <citation type="submission" date="2016-10" db="EMBL/GenBank/DDBJ databases">
        <authorList>
            <person name="Benchimol M."/>
            <person name="Almeida L.G."/>
            <person name="Vasconcelos A.T."/>
            <person name="Perreira-Neves A."/>
            <person name="Rosa I.A."/>
            <person name="Tasca T."/>
            <person name="Bogo M.R."/>
            <person name="de Souza W."/>
        </authorList>
    </citation>
    <scope>NUCLEOTIDE SEQUENCE [LARGE SCALE GENOMIC DNA]</scope>
    <source>
        <strain evidence="4">K</strain>
    </source>
</reference>
<comment type="caution">
    <text evidence="4">The sequence shown here is derived from an EMBL/GenBank/DDBJ whole genome shotgun (WGS) entry which is preliminary data.</text>
</comment>
<proteinExistence type="inferred from homology"/>
<evidence type="ECO:0000256" key="1">
    <source>
        <dbReference type="ARBA" id="ARBA00010394"/>
    </source>
</evidence>
<dbReference type="GO" id="GO:0015031">
    <property type="term" value="P:protein transport"/>
    <property type="evidence" value="ECO:0007669"/>
    <property type="project" value="UniProtKB-KW"/>
</dbReference>
<dbReference type="OrthoDB" id="29145at2759"/>
<name>A0A1J4J066_9EUKA</name>